<name>A0A951U4S2_9CYAN</name>
<reference evidence="2" key="2">
    <citation type="journal article" date="2022" name="Microbiol. Resour. Announc.">
        <title>Metagenome Sequencing to Explore Phylogenomics of Terrestrial Cyanobacteria.</title>
        <authorList>
            <person name="Ward R.D."/>
            <person name="Stajich J.E."/>
            <person name="Johansen J.R."/>
            <person name="Huntemann M."/>
            <person name="Clum A."/>
            <person name="Foster B."/>
            <person name="Foster B."/>
            <person name="Roux S."/>
            <person name="Palaniappan K."/>
            <person name="Varghese N."/>
            <person name="Mukherjee S."/>
            <person name="Reddy T.B.K."/>
            <person name="Daum C."/>
            <person name="Copeland A."/>
            <person name="Chen I.A."/>
            <person name="Ivanova N.N."/>
            <person name="Kyrpides N.C."/>
            <person name="Shapiro N."/>
            <person name="Eloe-Fadrosh E.A."/>
            <person name="Pietrasiak N."/>
        </authorList>
    </citation>
    <scope>NUCLEOTIDE SEQUENCE</scope>
    <source>
        <strain evidence="2">GSE-TBD4-15B</strain>
    </source>
</reference>
<dbReference type="PIRSF" id="PIRSF020217">
    <property type="entry name" value="UCP020217"/>
    <property type="match status" value="1"/>
</dbReference>
<dbReference type="InterPro" id="IPR024700">
    <property type="entry name" value="UCP020217"/>
</dbReference>
<dbReference type="Proteomes" id="UP000707356">
    <property type="component" value="Unassembled WGS sequence"/>
</dbReference>
<proteinExistence type="predicted"/>
<evidence type="ECO:0000313" key="3">
    <source>
        <dbReference type="Proteomes" id="UP000707356"/>
    </source>
</evidence>
<dbReference type="InterPro" id="IPR043519">
    <property type="entry name" value="NT_sf"/>
</dbReference>
<sequence>MYLAMARWNTQDLKAYRTTLLQRQIAGQVRQAERLTKAGEVAKQAAALLKTKFGAERVMLFGSVVHGYWFSATSDIDLAVWGLDALAYLTAVAQLQDLAPEFKIDLVRMERCEPELERAILAEGQLL</sequence>
<comment type="caution">
    <text evidence="2">The sequence shown here is derived from an EMBL/GenBank/DDBJ whole genome shotgun (WGS) entry which is preliminary data.</text>
</comment>
<evidence type="ECO:0000313" key="2">
    <source>
        <dbReference type="EMBL" id="MBW4465736.1"/>
    </source>
</evidence>
<protein>
    <submittedName>
        <fullName evidence="2">Nucleotidyltransferase domain-containing protein</fullName>
    </submittedName>
</protein>
<dbReference type="Pfam" id="PF18765">
    <property type="entry name" value="Polbeta"/>
    <property type="match status" value="1"/>
</dbReference>
<gene>
    <name evidence="2" type="ORF">KME07_09905</name>
</gene>
<dbReference type="InterPro" id="IPR041633">
    <property type="entry name" value="Polbeta"/>
</dbReference>
<dbReference type="AlphaFoldDB" id="A0A951U4S2"/>
<feature type="domain" description="Polymerase beta nucleotidyltransferase" evidence="1">
    <location>
        <begin position="45"/>
        <end position="127"/>
    </location>
</feature>
<organism evidence="2 3">
    <name type="scientific">Pegethrix bostrychoides GSE-TBD4-15B</name>
    <dbReference type="NCBI Taxonomy" id="2839662"/>
    <lineage>
        <taxon>Bacteria</taxon>
        <taxon>Bacillati</taxon>
        <taxon>Cyanobacteriota</taxon>
        <taxon>Cyanophyceae</taxon>
        <taxon>Oculatellales</taxon>
        <taxon>Oculatellaceae</taxon>
        <taxon>Pegethrix</taxon>
    </lineage>
</organism>
<accession>A0A951U4S2</accession>
<dbReference type="SUPFAM" id="SSF81301">
    <property type="entry name" value="Nucleotidyltransferase"/>
    <property type="match status" value="1"/>
</dbReference>
<dbReference type="CDD" id="cd05403">
    <property type="entry name" value="NT_KNTase_like"/>
    <property type="match status" value="1"/>
</dbReference>
<dbReference type="EMBL" id="JAHHHV010000063">
    <property type="protein sequence ID" value="MBW4465736.1"/>
    <property type="molecule type" value="Genomic_DNA"/>
</dbReference>
<evidence type="ECO:0000259" key="1">
    <source>
        <dbReference type="Pfam" id="PF18765"/>
    </source>
</evidence>
<dbReference type="Gene3D" id="3.30.460.10">
    <property type="entry name" value="Beta Polymerase, domain 2"/>
    <property type="match status" value="1"/>
</dbReference>
<reference evidence="2" key="1">
    <citation type="submission" date="2021-05" db="EMBL/GenBank/DDBJ databases">
        <authorList>
            <person name="Pietrasiak N."/>
            <person name="Ward R."/>
            <person name="Stajich J.E."/>
            <person name="Kurbessoian T."/>
        </authorList>
    </citation>
    <scope>NUCLEOTIDE SEQUENCE</scope>
    <source>
        <strain evidence="2">GSE-TBD4-15B</strain>
    </source>
</reference>